<feature type="compositionally biased region" description="Basic and acidic residues" evidence="1">
    <location>
        <begin position="77"/>
        <end position="86"/>
    </location>
</feature>
<sequence length="236" mass="25394">MELKRLVQNLPVVNDLVPNVVADVSQAVKGVVKSAVEAYGGESYTEIWAEVLTKGKKRKMKKQQKNRLIIESSDNAKATDKKDERASQTASDNQVQLLAFSCGLATKPSGTVSTNRRRGERWNSGASKPVASGRKSGDGVPKVAWHHNAIPATPATPLVPSCIDFRRSLGSASCVEREVLLPGQQLLLHIILPRLCSSTGEDTPVSLQGVGTTRVVAVTGHKPIRLAKETSARGHF</sequence>
<dbReference type="EMBL" id="JAWQEG010002565">
    <property type="protein sequence ID" value="KAK3871116.1"/>
    <property type="molecule type" value="Genomic_DNA"/>
</dbReference>
<keyword evidence="3" id="KW-1185">Reference proteome</keyword>
<reference evidence="2" key="1">
    <citation type="submission" date="2023-10" db="EMBL/GenBank/DDBJ databases">
        <title>Genome assemblies of two species of porcelain crab, Petrolisthes cinctipes and Petrolisthes manimaculis (Anomura: Porcellanidae).</title>
        <authorList>
            <person name="Angst P."/>
        </authorList>
    </citation>
    <scope>NUCLEOTIDE SEQUENCE</scope>
    <source>
        <strain evidence="2">PB745_01</strain>
        <tissue evidence="2">Gill</tissue>
    </source>
</reference>
<dbReference type="AlphaFoldDB" id="A0AAE1KBT9"/>
<feature type="region of interest" description="Disordered" evidence="1">
    <location>
        <begin position="60"/>
        <end position="91"/>
    </location>
</feature>
<evidence type="ECO:0000256" key="1">
    <source>
        <dbReference type="SAM" id="MobiDB-lite"/>
    </source>
</evidence>
<protein>
    <submittedName>
        <fullName evidence="2">Uncharacterized protein</fullName>
    </submittedName>
</protein>
<organism evidence="2 3">
    <name type="scientific">Petrolisthes cinctipes</name>
    <name type="common">Flat porcelain crab</name>
    <dbReference type="NCBI Taxonomy" id="88211"/>
    <lineage>
        <taxon>Eukaryota</taxon>
        <taxon>Metazoa</taxon>
        <taxon>Ecdysozoa</taxon>
        <taxon>Arthropoda</taxon>
        <taxon>Crustacea</taxon>
        <taxon>Multicrustacea</taxon>
        <taxon>Malacostraca</taxon>
        <taxon>Eumalacostraca</taxon>
        <taxon>Eucarida</taxon>
        <taxon>Decapoda</taxon>
        <taxon>Pleocyemata</taxon>
        <taxon>Anomura</taxon>
        <taxon>Galatheoidea</taxon>
        <taxon>Porcellanidae</taxon>
        <taxon>Petrolisthes</taxon>
    </lineage>
</organism>
<accession>A0AAE1KBT9</accession>
<gene>
    <name evidence="2" type="ORF">Pcinc_023762</name>
</gene>
<feature type="region of interest" description="Disordered" evidence="1">
    <location>
        <begin position="109"/>
        <end position="140"/>
    </location>
</feature>
<proteinExistence type="predicted"/>
<evidence type="ECO:0000313" key="3">
    <source>
        <dbReference type="Proteomes" id="UP001286313"/>
    </source>
</evidence>
<dbReference type="Proteomes" id="UP001286313">
    <property type="component" value="Unassembled WGS sequence"/>
</dbReference>
<name>A0AAE1KBT9_PETCI</name>
<comment type="caution">
    <text evidence="2">The sequence shown here is derived from an EMBL/GenBank/DDBJ whole genome shotgun (WGS) entry which is preliminary data.</text>
</comment>
<evidence type="ECO:0000313" key="2">
    <source>
        <dbReference type="EMBL" id="KAK3871116.1"/>
    </source>
</evidence>